<protein>
    <recommendedName>
        <fullName evidence="2">peptide-methionine (S)-S-oxide reductase</fullName>
        <ecNumber evidence="2">1.8.4.11</ecNumber>
    </recommendedName>
    <alternativeName>
        <fullName evidence="4">Peptide-methionine (S)-S-oxide reductase</fullName>
    </alternativeName>
</protein>
<dbReference type="OrthoDB" id="77405at2759"/>
<dbReference type="InterPro" id="IPR036509">
    <property type="entry name" value="Met_Sox_Rdtase_MsrA_sf"/>
</dbReference>
<evidence type="ECO:0000259" key="8">
    <source>
        <dbReference type="Pfam" id="PF01625"/>
    </source>
</evidence>
<dbReference type="FunFam" id="3.30.1060.10:FF:000006">
    <property type="entry name" value="Peptide methionine sulfoxide reductase"/>
    <property type="match status" value="1"/>
</dbReference>
<evidence type="ECO:0000256" key="4">
    <source>
        <dbReference type="ARBA" id="ARBA00030643"/>
    </source>
</evidence>
<dbReference type="Proteomes" id="UP000190312">
    <property type="component" value="Unassembled WGS sequence"/>
</dbReference>
<dbReference type="SUPFAM" id="SSF55068">
    <property type="entry name" value="Peptide methionine sulfoxide reductase"/>
    <property type="match status" value="1"/>
</dbReference>
<dbReference type="EC" id="1.8.4.11" evidence="2"/>
<comment type="catalytic activity">
    <reaction evidence="5">
        <text>L-methionyl-[protein] + [thioredoxin]-disulfide + H2O = L-methionyl-(S)-S-oxide-[protein] + [thioredoxin]-dithiol</text>
        <dbReference type="Rhea" id="RHEA:14217"/>
        <dbReference type="Rhea" id="RHEA-COMP:10698"/>
        <dbReference type="Rhea" id="RHEA-COMP:10700"/>
        <dbReference type="Rhea" id="RHEA-COMP:12313"/>
        <dbReference type="Rhea" id="RHEA-COMP:12315"/>
        <dbReference type="ChEBI" id="CHEBI:15377"/>
        <dbReference type="ChEBI" id="CHEBI:16044"/>
        <dbReference type="ChEBI" id="CHEBI:29950"/>
        <dbReference type="ChEBI" id="CHEBI:44120"/>
        <dbReference type="ChEBI" id="CHEBI:50058"/>
        <dbReference type="EC" id="1.8.4.11"/>
    </reaction>
</comment>
<gene>
    <name evidence="9" type="ORF">OAory_01069890</name>
</gene>
<dbReference type="AlphaFoldDB" id="A0A1S9D8R4"/>
<dbReference type="VEuPathDB" id="FungiDB:AO090120000276"/>
<dbReference type="VEuPathDB" id="FungiDB:AO090120000273"/>
<evidence type="ECO:0000313" key="10">
    <source>
        <dbReference type="Proteomes" id="UP000190312"/>
    </source>
</evidence>
<dbReference type="PANTHER" id="PTHR43774:SF1">
    <property type="entry name" value="PEPTIDE METHIONINE SULFOXIDE REDUCTASE MSRA 2"/>
    <property type="match status" value="1"/>
</dbReference>
<accession>A0A1S9D8R4</accession>
<evidence type="ECO:0000256" key="3">
    <source>
        <dbReference type="ARBA" id="ARBA00023002"/>
    </source>
</evidence>
<comment type="caution">
    <text evidence="9">The sequence shown here is derived from an EMBL/GenBank/DDBJ whole genome shotgun (WGS) entry which is preliminary data.</text>
</comment>
<sequence length="551" mass="61477">MSNNTQIATLAAGCFWGVEHLFRKNFGNGKGLLDAKVGYCGGETASPSYRAVCTGDTGHAEAVQVTFDPSIVTYRSLLEFFYRMHDPTTLNRQGPDVGTQYRSAIFTHGDEQEQIAKDVSEKVSKEWYKQPLSTDIVRAGQWWDAEEYHQLYLNKNPTGYECPAQLGLVMMAGYSVEAAMAEALGHLNRIACHFRKHEQHGAANEIGKLSIMIVNVFSEAVEHIPTNEFADVNTVGNHNLIQQQAVAALMNEVEKEKDSITCQTSALQNISSEAQLPMTGSWAQVASSTSSLPVQPQGVGQFMTPLPLGPASLSKQTSNNDENGDTRMSGISDVTLSAPMFPEIPEAKAGVLRIYGKTSKEIIQYLTTRIHEGPLQDIRLETNGRTRVTFQHASQALAFLMSNQEMEQMLGYGRFGCGYRVELAEIIDWNDDHRRMNQPIRERRRLSFARKRLFADNMSPEKWKQDIRTLAGPGNIDFLWVFNSGNATAVFTSTTVARKVLEVFNRWKDGRNVYSGVSVTYSSDPCEKELVLVKDTARPNIAKNFVKRPIR</sequence>
<feature type="domain" description="Peptide methionine sulphoxide reductase MsrA" evidence="8">
    <location>
        <begin position="8"/>
        <end position="162"/>
    </location>
</feature>
<feature type="region of interest" description="Disordered" evidence="7">
    <location>
        <begin position="307"/>
        <end position="327"/>
    </location>
</feature>
<dbReference type="GO" id="GO:0008113">
    <property type="term" value="F:peptide-methionine (S)-S-oxide reductase activity"/>
    <property type="evidence" value="ECO:0007669"/>
    <property type="project" value="UniProtKB-EC"/>
</dbReference>
<proteinExistence type="inferred from homology"/>
<dbReference type="GO" id="GO:0034599">
    <property type="term" value="P:cellular response to oxidative stress"/>
    <property type="evidence" value="ECO:0007669"/>
    <property type="project" value="UniProtKB-ARBA"/>
</dbReference>
<dbReference type="eggNOG" id="ENOG502SZXN">
    <property type="taxonomic scope" value="Eukaryota"/>
</dbReference>
<dbReference type="EMBL" id="MKZY01000009">
    <property type="protein sequence ID" value="OOO05473.1"/>
    <property type="molecule type" value="Genomic_DNA"/>
</dbReference>
<dbReference type="HAMAP" id="MF_01401">
    <property type="entry name" value="MsrA"/>
    <property type="match status" value="1"/>
</dbReference>
<keyword evidence="3" id="KW-0560">Oxidoreductase</keyword>
<evidence type="ECO:0000256" key="6">
    <source>
        <dbReference type="ARBA" id="ARBA00048782"/>
    </source>
</evidence>
<evidence type="ECO:0000256" key="7">
    <source>
        <dbReference type="SAM" id="MobiDB-lite"/>
    </source>
</evidence>
<dbReference type="Pfam" id="PF01625">
    <property type="entry name" value="PMSR"/>
    <property type="match status" value="1"/>
</dbReference>
<dbReference type="PANTHER" id="PTHR43774">
    <property type="entry name" value="PEPTIDE METHIONINE SULFOXIDE REDUCTASE"/>
    <property type="match status" value="1"/>
</dbReference>
<comment type="catalytic activity">
    <reaction evidence="6">
        <text>[thioredoxin]-disulfide + L-methionine + H2O = L-methionine (S)-S-oxide + [thioredoxin]-dithiol</text>
        <dbReference type="Rhea" id="RHEA:19993"/>
        <dbReference type="Rhea" id="RHEA-COMP:10698"/>
        <dbReference type="Rhea" id="RHEA-COMP:10700"/>
        <dbReference type="ChEBI" id="CHEBI:15377"/>
        <dbReference type="ChEBI" id="CHEBI:29950"/>
        <dbReference type="ChEBI" id="CHEBI:50058"/>
        <dbReference type="ChEBI" id="CHEBI:57844"/>
        <dbReference type="ChEBI" id="CHEBI:58772"/>
        <dbReference type="EC" id="1.8.4.11"/>
    </reaction>
</comment>
<evidence type="ECO:0000256" key="5">
    <source>
        <dbReference type="ARBA" id="ARBA00047806"/>
    </source>
</evidence>
<dbReference type="NCBIfam" id="TIGR00401">
    <property type="entry name" value="msrA"/>
    <property type="match status" value="1"/>
</dbReference>
<name>A0A1S9D8R4_ASPOZ</name>
<evidence type="ECO:0000313" key="9">
    <source>
        <dbReference type="EMBL" id="OOO05473.1"/>
    </source>
</evidence>
<dbReference type="InterPro" id="IPR002569">
    <property type="entry name" value="Met_Sox_Rdtase_MsrA_dom"/>
</dbReference>
<evidence type="ECO:0000256" key="2">
    <source>
        <dbReference type="ARBA" id="ARBA00012502"/>
    </source>
</evidence>
<reference evidence="9 10" key="1">
    <citation type="submission" date="2016-10" db="EMBL/GenBank/DDBJ databases">
        <title>Genome sequencing of Aspergillus oryzae BCC7051.</title>
        <authorList>
            <person name="Thammarongtham C."/>
            <person name="Vorapreeda T."/>
            <person name="Nookaew I."/>
            <person name="Srisuk T."/>
            <person name="Land M."/>
            <person name="Jeennor S."/>
            <person name="Laoteng K."/>
        </authorList>
    </citation>
    <scope>NUCLEOTIDE SEQUENCE [LARGE SCALE GENOMIC DNA]</scope>
    <source>
        <strain evidence="9 10">BCC7051</strain>
    </source>
</reference>
<organism evidence="9 10">
    <name type="scientific">Aspergillus oryzae</name>
    <name type="common">Yellow koji mold</name>
    <dbReference type="NCBI Taxonomy" id="5062"/>
    <lineage>
        <taxon>Eukaryota</taxon>
        <taxon>Fungi</taxon>
        <taxon>Dikarya</taxon>
        <taxon>Ascomycota</taxon>
        <taxon>Pezizomycotina</taxon>
        <taxon>Eurotiomycetes</taxon>
        <taxon>Eurotiomycetidae</taxon>
        <taxon>Eurotiales</taxon>
        <taxon>Aspergillaceae</taxon>
        <taxon>Aspergillus</taxon>
        <taxon>Aspergillus subgen. Circumdati</taxon>
    </lineage>
</organism>
<comment type="similarity">
    <text evidence="1">Belongs to the MsrA Met sulfoxide reductase family.</text>
</comment>
<dbReference type="Gene3D" id="3.30.1060.10">
    <property type="entry name" value="Peptide methionine sulphoxide reductase MsrA"/>
    <property type="match status" value="1"/>
</dbReference>
<evidence type="ECO:0000256" key="1">
    <source>
        <dbReference type="ARBA" id="ARBA00005591"/>
    </source>
</evidence>